<sequence>MKHFLDVVHNVPATSIDMDQLKQIIKDKAWAELPDVLQLKKRPGFSYKSQYFIIPQQNGNLTVVKHYYLPDTKVQPHKLMDLAKGKCHEVKWGNGHKMLERKAFQWMLEQYGGWIHRHINKDGSPIKGWSEKLVQRALDSLAHDGCLASLTDRYDLTMQDFEPLFMDNVMQPIIPYLLDHSLWLLGEPGKGKTPLARSLAMMFSRHHGGHSGNACFRTASDFEFFRGMYFSKAIPALYDDGDISREAVKKMKAFADVGDHETILKERWNAAKFVKHQLRIFLDNSYDPKDIPDGEHESISHETFVKLLRPALGCIPNADIRAIFKRSAFVIFTKVYWRLPSQQPQNVPRYPYALKDILLDEAKPRFANYKQEANEGLAAMCNGEALSADSPPPRALVAPATPSHARIKKEKFDQSYARFMLDMADAPTTSTSLPPNPDFDVHGEPMDVDELSEEDVFGFGGSLGETGKFRSVQKRPASKKNKAWITTNYIREKLAVDSRGQRKYQIKWKRTLTELLLASNKKIIQILVTDKILVNWTGKCCPRARQALYRI</sequence>
<dbReference type="AlphaFoldDB" id="A0A812TZ29"/>
<dbReference type="Proteomes" id="UP000649617">
    <property type="component" value="Unassembled WGS sequence"/>
</dbReference>
<evidence type="ECO:0000313" key="1">
    <source>
        <dbReference type="EMBL" id="CAE7545175.1"/>
    </source>
</evidence>
<comment type="caution">
    <text evidence="1">The sequence shown here is derived from an EMBL/GenBank/DDBJ whole genome shotgun (WGS) entry which is preliminary data.</text>
</comment>
<evidence type="ECO:0000313" key="2">
    <source>
        <dbReference type="Proteomes" id="UP000649617"/>
    </source>
</evidence>
<dbReference type="EMBL" id="CAJNIZ010033381">
    <property type="protein sequence ID" value="CAE7545175.1"/>
    <property type="molecule type" value="Genomic_DNA"/>
</dbReference>
<name>A0A812TZ29_SYMPI</name>
<organism evidence="1 2">
    <name type="scientific">Symbiodinium pilosum</name>
    <name type="common">Dinoflagellate</name>
    <dbReference type="NCBI Taxonomy" id="2952"/>
    <lineage>
        <taxon>Eukaryota</taxon>
        <taxon>Sar</taxon>
        <taxon>Alveolata</taxon>
        <taxon>Dinophyceae</taxon>
        <taxon>Suessiales</taxon>
        <taxon>Symbiodiniaceae</taxon>
        <taxon>Symbiodinium</taxon>
    </lineage>
</organism>
<dbReference type="OrthoDB" id="448265at2759"/>
<proteinExistence type="predicted"/>
<gene>
    <name evidence="1" type="ORF">SPIL2461_LOCUS14459</name>
</gene>
<accession>A0A812TZ29</accession>
<protein>
    <submittedName>
        <fullName evidence="1">Uncharacterized protein</fullName>
    </submittedName>
</protein>
<keyword evidence="2" id="KW-1185">Reference proteome</keyword>
<reference evidence="1" key="1">
    <citation type="submission" date="2021-02" db="EMBL/GenBank/DDBJ databases">
        <authorList>
            <person name="Dougan E. K."/>
            <person name="Rhodes N."/>
            <person name="Thang M."/>
            <person name="Chan C."/>
        </authorList>
    </citation>
    <scope>NUCLEOTIDE SEQUENCE</scope>
</reference>